<dbReference type="EMBL" id="NNAY01004779">
    <property type="protein sequence ID" value="OXU17426.1"/>
    <property type="molecule type" value="Genomic_DNA"/>
</dbReference>
<evidence type="ECO:0000313" key="1">
    <source>
        <dbReference type="EMBL" id="OXU17426.1"/>
    </source>
</evidence>
<comment type="caution">
    <text evidence="1">The sequence shown here is derived from an EMBL/GenBank/DDBJ whole genome shotgun (WGS) entry which is preliminary data.</text>
</comment>
<organism evidence="1 2">
    <name type="scientific">Trichomalopsis sarcophagae</name>
    <dbReference type="NCBI Taxonomy" id="543379"/>
    <lineage>
        <taxon>Eukaryota</taxon>
        <taxon>Metazoa</taxon>
        <taxon>Ecdysozoa</taxon>
        <taxon>Arthropoda</taxon>
        <taxon>Hexapoda</taxon>
        <taxon>Insecta</taxon>
        <taxon>Pterygota</taxon>
        <taxon>Neoptera</taxon>
        <taxon>Endopterygota</taxon>
        <taxon>Hymenoptera</taxon>
        <taxon>Apocrita</taxon>
        <taxon>Proctotrupomorpha</taxon>
        <taxon>Chalcidoidea</taxon>
        <taxon>Pteromalidae</taxon>
        <taxon>Pteromalinae</taxon>
        <taxon>Trichomalopsis</taxon>
    </lineage>
</organism>
<dbReference type="AlphaFoldDB" id="A0A232EGF4"/>
<protein>
    <submittedName>
        <fullName evidence="1">Uncharacterized protein</fullName>
    </submittedName>
</protein>
<reference evidence="1 2" key="1">
    <citation type="journal article" date="2017" name="Curr. Biol.">
        <title>The Evolution of Venom by Co-option of Single-Copy Genes.</title>
        <authorList>
            <person name="Martinson E.O."/>
            <person name="Mrinalini"/>
            <person name="Kelkar Y.D."/>
            <person name="Chang C.H."/>
            <person name="Werren J.H."/>
        </authorList>
    </citation>
    <scope>NUCLEOTIDE SEQUENCE [LARGE SCALE GENOMIC DNA]</scope>
    <source>
        <strain evidence="1 2">Alberta</strain>
        <tissue evidence="1">Whole body</tissue>
    </source>
</reference>
<keyword evidence="2" id="KW-1185">Reference proteome</keyword>
<name>A0A232EGF4_9HYME</name>
<gene>
    <name evidence="1" type="ORF">TSAR_006054</name>
</gene>
<dbReference type="Proteomes" id="UP000215335">
    <property type="component" value="Unassembled WGS sequence"/>
</dbReference>
<evidence type="ECO:0000313" key="2">
    <source>
        <dbReference type="Proteomes" id="UP000215335"/>
    </source>
</evidence>
<sequence length="39" mass="4715">MSEPEWQYDTETYDSPAIYDMFHKVMLANYARSEVAFDY</sequence>
<accession>A0A232EGF4</accession>
<proteinExistence type="predicted"/>